<gene>
    <name evidence="1" type="ORF">BXU00_03110</name>
</gene>
<dbReference type="InterPro" id="IPR002698">
    <property type="entry name" value="FTHF_cligase"/>
</dbReference>
<name>A0A397WMN5_9ARCH</name>
<evidence type="ECO:0000313" key="2">
    <source>
        <dbReference type="Proteomes" id="UP000266622"/>
    </source>
</evidence>
<dbReference type="InterPro" id="IPR024185">
    <property type="entry name" value="FTHF_cligase-like_sf"/>
</dbReference>
<evidence type="ECO:0000313" key="1">
    <source>
        <dbReference type="EMBL" id="RIB35161.1"/>
    </source>
</evidence>
<dbReference type="InterPro" id="IPR037171">
    <property type="entry name" value="NagB/RpiA_transferase-like"/>
</dbReference>
<dbReference type="PANTHER" id="PTHR13017:SF0">
    <property type="entry name" value="METHENYLTETRAHYDROFOLATE SYNTHASE DOMAIN-CONTAINING PROTEIN"/>
    <property type="match status" value="1"/>
</dbReference>
<accession>A0A397WMN5</accession>
<dbReference type="PANTHER" id="PTHR13017">
    <property type="entry name" value="5-FORMYLTETRAHYDROFOLATE CYCLO-LIGASE-RELATED"/>
    <property type="match status" value="1"/>
</dbReference>
<dbReference type="SUPFAM" id="SSF100950">
    <property type="entry name" value="NagB/RpiA/CoA transferase-like"/>
    <property type="match status" value="1"/>
</dbReference>
<dbReference type="Proteomes" id="UP000266622">
    <property type="component" value="Unassembled WGS sequence"/>
</dbReference>
<proteinExistence type="predicted"/>
<evidence type="ECO:0008006" key="3">
    <source>
        <dbReference type="Google" id="ProtNLM"/>
    </source>
</evidence>
<dbReference type="GO" id="GO:0005737">
    <property type="term" value="C:cytoplasm"/>
    <property type="evidence" value="ECO:0007669"/>
    <property type="project" value="TreeGrafter"/>
</dbReference>
<reference evidence="1 2" key="1">
    <citation type="journal article" date="2018" name="Syst. Appl. Microbiol.">
        <title>A new symbiotic nanoarchaeote (Candidatus Nanoclepta minutus) and its host (Zestosphaera tikiterensis gen. nov., sp. nov.) from a New Zealand hot spring.</title>
        <authorList>
            <person name="St John E."/>
            <person name="Liu Y."/>
            <person name="Podar M."/>
            <person name="Stott M.B."/>
            <person name="Meneghin J."/>
            <person name="Chen Z."/>
            <person name="Lagutin K."/>
            <person name="Mitchell K."/>
            <person name="Reysenbach A.L."/>
        </authorList>
    </citation>
    <scope>NUCLEOTIDE SEQUENCE [LARGE SCALE GENOMIC DNA]</scope>
    <source>
        <strain evidence="1">NZ3</strain>
    </source>
</reference>
<protein>
    <recommendedName>
        <fullName evidence="3">5-formyltetrahydrofolate cyclo-ligase</fullName>
    </recommendedName>
</protein>
<organism evidence="1 2">
    <name type="scientific">Candidatus Nanoclepta minutus</name>
    <dbReference type="NCBI Taxonomy" id="1940235"/>
    <lineage>
        <taxon>Archaea</taxon>
        <taxon>Nanobdellota</taxon>
        <taxon>Candidatus Nanoclepta</taxon>
    </lineage>
</organism>
<dbReference type="Gene3D" id="3.40.50.10420">
    <property type="entry name" value="NagB/RpiA/CoA transferase-like"/>
    <property type="match status" value="1"/>
</dbReference>
<sequence length="192" mass="22311">MKFSSKEEVRRYVWNILKEKKVCSFPCEGHIPNFLGVEETIKKVLELDEYKRAKRIFISPDTPQRYLLKHVINDKEVYMATPRLRRGFCKVEEYYGSLMDIIKNSKIVGYNIPEIDFALIGSVAVDLKGNRIGKGGGFGDREIRILREKNPSIIIATNVHDLQVFEDLSYLMEDYDQKINMIITTKGVFRVL</sequence>
<dbReference type="EMBL" id="MWMI01000005">
    <property type="protein sequence ID" value="RIB35161.1"/>
    <property type="molecule type" value="Genomic_DNA"/>
</dbReference>
<dbReference type="Pfam" id="PF01812">
    <property type="entry name" value="5-FTHF_cyc-lig"/>
    <property type="match status" value="1"/>
</dbReference>
<comment type="caution">
    <text evidence="1">The sequence shown here is derived from an EMBL/GenBank/DDBJ whole genome shotgun (WGS) entry which is preliminary data.</text>
</comment>
<dbReference type="AlphaFoldDB" id="A0A397WMN5"/>